<accession>A0A1X6ZIL8</accession>
<sequence length="56" mass="6540">MAKCIDKIKYQQIRDAGFTDREIAFFDLVSKSEDEICTFLPKHFFNTYFIEALNGA</sequence>
<protein>
    <submittedName>
        <fullName evidence="1">Uncharacterized protein</fullName>
    </submittedName>
</protein>
<dbReference type="AlphaFoldDB" id="A0A1X6ZIL8"/>
<dbReference type="EMBL" id="FWFX01000008">
    <property type="protein sequence ID" value="SLN52421.1"/>
    <property type="molecule type" value="Genomic_DNA"/>
</dbReference>
<gene>
    <name evidence="1" type="ORF">ROA7450_02631</name>
</gene>
<name>A0A1X6ZIL8_9RHOB</name>
<evidence type="ECO:0000313" key="2">
    <source>
        <dbReference type="Proteomes" id="UP000193061"/>
    </source>
</evidence>
<keyword evidence="2" id="KW-1185">Reference proteome</keyword>
<dbReference type="Proteomes" id="UP000193061">
    <property type="component" value="Unassembled WGS sequence"/>
</dbReference>
<evidence type="ECO:0000313" key="1">
    <source>
        <dbReference type="EMBL" id="SLN52421.1"/>
    </source>
</evidence>
<reference evidence="1 2" key="1">
    <citation type="submission" date="2017-03" db="EMBL/GenBank/DDBJ databases">
        <authorList>
            <person name="Afonso C.L."/>
            <person name="Miller P.J."/>
            <person name="Scott M.A."/>
            <person name="Spackman E."/>
            <person name="Goraichik I."/>
            <person name="Dimitrov K.M."/>
            <person name="Suarez D.L."/>
            <person name="Swayne D.E."/>
        </authorList>
    </citation>
    <scope>NUCLEOTIDE SEQUENCE [LARGE SCALE GENOMIC DNA]</scope>
    <source>
        <strain evidence="1 2">CECT 7450</strain>
    </source>
</reference>
<proteinExistence type="predicted"/>
<organism evidence="1 2">
    <name type="scientific">Roseovarius albus</name>
    <dbReference type="NCBI Taxonomy" id="1247867"/>
    <lineage>
        <taxon>Bacteria</taxon>
        <taxon>Pseudomonadati</taxon>
        <taxon>Pseudomonadota</taxon>
        <taxon>Alphaproteobacteria</taxon>
        <taxon>Rhodobacterales</taxon>
        <taxon>Roseobacteraceae</taxon>
        <taxon>Roseovarius</taxon>
    </lineage>
</organism>